<organism evidence="1 2">
    <name type="scientific">Rotaria socialis</name>
    <dbReference type="NCBI Taxonomy" id="392032"/>
    <lineage>
        <taxon>Eukaryota</taxon>
        <taxon>Metazoa</taxon>
        <taxon>Spiralia</taxon>
        <taxon>Gnathifera</taxon>
        <taxon>Rotifera</taxon>
        <taxon>Eurotatoria</taxon>
        <taxon>Bdelloidea</taxon>
        <taxon>Philodinida</taxon>
        <taxon>Philodinidae</taxon>
        <taxon>Rotaria</taxon>
    </lineage>
</organism>
<dbReference type="Gene3D" id="1.25.40.10">
    <property type="entry name" value="Tetratricopeptide repeat domain"/>
    <property type="match status" value="1"/>
</dbReference>
<sequence length="122" mass="13844">TTKLIQTVKEAKNAYAKQDYTKNIELLSAIIEHCPWAITLREQRADSYLKSGDYTKAVSDLKATAKLIPDNTQAFLKISQLLYTMGDADDSLTNIRECLKLDADHKECHSHYTKVKKLAKQL</sequence>
<accession>A0A822BJD6</accession>
<dbReference type="PANTHER" id="PTHR44140">
    <property type="entry name" value="LD25575P"/>
    <property type="match status" value="1"/>
</dbReference>
<comment type="caution">
    <text evidence="1">The sequence shown here is derived from an EMBL/GenBank/DDBJ whole genome shotgun (WGS) entry which is preliminary data.</text>
</comment>
<evidence type="ECO:0000313" key="2">
    <source>
        <dbReference type="Proteomes" id="UP000663848"/>
    </source>
</evidence>
<proteinExistence type="predicted"/>
<dbReference type="InterPro" id="IPR011990">
    <property type="entry name" value="TPR-like_helical_dom_sf"/>
</dbReference>
<reference evidence="1" key="1">
    <citation type="submission" date="2021-02" db="EMBL/GenBank/DDBJ databases">
        <authorList>
            <person name="Nowell W R."/>
        </authorList>
    </citation>
    <scope>NUCLEOTIDE SEQUENCE</scope>
</reference>
<dbReference type="GO" id="GO:0051787">
    <property type="term" value="F:misfolded protein binding"/>
    <property type="evidence" value="ECO:0007669"/>
    <property type="project" value="TreeGrafter"/>
</dbReference>
<feature type="non-terminal residue" evidence="1">
    <location>
        <position position="122"/>
    </location>
</feature>
<dbReference type="GO" id="GO:0005783">
    <property type="term" value="C:endoplasmic reticulum"/>
    <property type="evidence" value="ECO:0007669"/>
    <property type="project" value="TreeGrafter"/>
</dbReference>
<dbReference type="Proteomes" id="UP000663848">
    <property type="component" value="Unassembled WGS sequence"/>
</dbReference>
<dbReference type="EMBL" id="CAJOBR010038122">
    <property type="protein sequence ID" value="CAF5018728.1"/>
    <property type="molecule type" value="Genomic_DNA"/>
</dbReference>
<dbReference type="SUPFAM" id="SSF48452">
    <property type="entry name" value="TPR-like"/>
    <property type="match status" value="1"/>
</dbReference>
<protein>
    <submittedName>
        <fullName evidence="1">Uncharacterized protein</fullName>
    </submittedName>
</protein>
<dbReference type="InterPro" id="IPR019734">
    <property type="entry name" value="TPR_rpt"/>
</dbReference>
<evidence type="ECO:0000313" key="1">
    <source>
        <dbReference type="EMBL" id="CAF5018728.1"/>
    </source>
</evidence>
<name>A0A822BJD6_9BILA</name>
<dbReference type="AlphaFoldDB" id="A0A822BJD6"/>
<dbReference type="Pfam" id="PF13181">
    <property type="entry name" value="TPR_8"/>
    <property type="match status" value="2"/>
</dbReference>
<dbReference type="GO" id="GO:0051087">
    <property type="term" value="F:protein-folding chaperone binding"/>
    <property type="evidence" value="ECO:0007669"/>
    <property type="project" value="TreeGrafter"/>
</dbReference>
<gene>
    <name evidence="1" type="ORF">QYT958_LOCUS39752</name>
</gene>
<dbReference type="PANTHER" id="PTHR44140:SF2">
    <property type="entry name" value="LD25575P"/>
    <property type="match status" value="1"/>
</dbReference>
<dbReference type="InterPro" id="IPR051727">
    <property type="entry name" value="DnaJ_C3_Co-chaperones"/>
</dbReference>
<dbReference type="GO" id="GO:0034975">
    <property type="term" value="P:protein folding in endoplasmic reticulum"/>
    <property type="evidence" value="ECO:0007669"/>
    <property type="project" value="TreeGrafter"/>
</dbReference>
<feature type="non-terminal residue" evidence="1">
    <location>
        <position position="1"/>
    </location>
</feature>